<evidence type="ECO:0000313" key="2">
    <source>
        <dbReference type="EMBL" id="CAH8356478.1"/>
    </source>
</evidence>
<evidence type="ECO:0000256" key="1">
    <source>
        <dbReference type="SAM" id="MobiDB-lite"/>
    </source>
</evidence>
<dbReference type="EMBL" id="CAKOAT010217377">
    <property type="protein sequence ID" value="CAH8356478.1"/>
    <property type="molecule type" value="Genomic_DNA"/>
</dbReference>
<evidence type="ECO:0000313" key="3">
    <source>
        <dbReference type="Proteomes" id="UP001642260"/>
    </source>
</evidence>
<keyword evidence="3" id="KW-1185">Reference proteome</keyword>
<organism evidence="2 3">
    <name type="scientific">Eruca vesicaria subsp. sativa</name>
    <name type="common">Garden rocket</name>
    <name type="synonym">Eruca sativa</name>
    <dbReference type="NCBI Taxonomy" id="29727"/>
    <lineage>
        <taxon>Eukaryota</taxon>
        <taxon>Viridiplantae</taxon>
        <taxon>Streptophyta</taxon>
        <taxon>Embryophyta</taxon>
        <taxon>Tracheophyta</taxon>
        <taxon>Spermatophyta</taxon>
        <taxon>Magnoliopsida</taxon>
        <taxon>eudicotyledons</taxon>
        <taxon>Gunneridae</taxon>
        <taxon>Pentapetalae</taxon>
        <taxon>rosids</taxon>
        <taxon>malvids</taxon>
        <taxon>Brassicales</taxon>
        <taxon>Brassicaceae</taxon>
        <taxon>Brassiceae</taxon>
        <taxon>Eruca</taxon>
    </lineage>
</organism>
<accession>A0ABC8KDM4</accession>
<sequence>MSEASPVQCTTILNPSSFSSWSYLGFSTSKRCVLIIRCSQTENPLRRPSAPPTLREASPPQNPVPPTPSSSASPPPLQKAVAVDGKSVVTASFRDRRPKSFRNTLKLEAAGEGGLCLVSRSGCLQNMQQAPALLTKLKSFSPTSVL</sequence>
<dbReference type="AlphaFoldDB" id="A0ABC8KDM4"/>
<gene>
    <name evidence="2" type="ORF">ERUC_LOCUS22233</name>
</gene>
<reference evidence="2 3" key="1">
    <citation type="submission" date="2022-03" db="EMBL/GenBank/DDBJ databases">
        <authorList>
            <person name="Macdonald S."/>
            <person name="Ahmed S."/>
            <person name="Newling K."/>
        </authorList>
    </citation>
    <scope>NUCLEOTIDE SEQUENCE [LARGE SCALE GENOMIC DNA]</scope>
</reference>
<dbReference type="Proteomes" id="UP001642260">
    <property type="component" value="Unassembled WGS sequence"/>
</dbReference>
<feature type="compositionally biased region" description="Pro residues" evidence="1">
    <location>
        <begin position="60"/>
        <end position="77"/>
    </location>
</feature>
<proteinExistence type="predicted"/>
<protein>
    <submittedName>
        <fullName evidence="2">Uncharacterized protein</fullName>
    </submittedName>
</protein>
<feature type="region of interest" description="Disordered" evidence="1">
    <location>
        <begin position="43"/>
        <end position="83"/>
    </location>
</feature>
<name>A0ABC8KDM4_ERUVS</name>
<comment type="caution">
    <text evidence="2">The sequence shown here is derived from an EMBL/GenBank/DDBJ whole genome shotgun (WGS) entry which is preliminary data.</text>
</comment>